<feature type="region of interest" description="Disordered" evidence="1">
    <location>
        <begin position="1"/>
        <end position="107"/>
    </location>
</feature>
<feature type="transmembrane region" description="Helical" evidence="2">
    <location>
        <begin position="111"/>
        <end position="131"/>
    </location>
</feature>
<feature type="compositionally biased region" description="Pro residues" evidence="1">
    <location>
        <begin position="22"/>
        <end position="33"/>
    </location>
</feature>
<keyword evidence="4" id="KW-1185">Reference proteome</keyword>
<dbReference type="EMBL" id="AXCY01000124">
    <property type="protein sequence ID" value="KGM09078.1"/>
    <property type="molecule type" value="Genomic_DNA"/>
</dbReference>
<evidence type="ECO:0000313" key="3">
    <source>
        <dbReference type="EMBL" id="KGM09078.1"/>
    </source>
</evidence>
<protein>
    <submittedName>
        <fullName evidence="3">Membrane protein</fullName>
    </submittedName>
</protein>
<feature type="transmembrane region" description="Helical" evidence="2">
    <location>
        <begin position="151"/>
        <end position="169"/>
    </location>
</feature>
<reference evidence="3 4" key="1">
    <citation type="submission" date="2013-08" db="EMBL/GenBank/DDBJ databases">
        <title>Genome sequencing of Cellulomonas carbonis T26.</title>
        <authorList>
            <person name="Chen F."/>
            <person name="Li Y."/>
            <person name="Wang G."/>
        </authorList>
    </citation>
    <scope>NUCLEOTIDE SEQUENCE [LARGE SCALE GENOMIC DNA]</scope>
    <source>
        <strain evidence="3 4">T26</strain>
    </source>
</reference>
<evidence type="ECO:0000256" key="2">
    <source>
        <dbReference type="SAM" id="Phobius"/>
    </source>
</evidence>
<comment type="caution">
    <text evidence="3">The sequence shown here is derived from an EMBL/GenBank/DDBJ whole genome shotgun (WGS) entry which is preliminary data.</text>
</comment>
<keyword evidence="2" id="KW-0812">Transmembrane</keyword>
<keyword evidence="2" id="KW-0472">Membrane</keyword>
<dbReference type="Proteomes" id="UP000029839">
    <property type="component" value="Unassembled WGS sequence"/>
</dbReference>
<keyword evidence="2" id="KW-1133">Transmembrane helix</keyword>
<dbReference type="AlphaFoldDB" id="A0A0A0BKM4"/>
<gene>
    <name evidence="3" type="ORF">N868_04520</name>
</gene>
<feature type="compositionally biased region" description="Low complexity" evidence="1">
    <location>
        <begin position="91"/>
        <end position="100"/>
    </location>
</feature>
<accession>A0A0A0BKM4</accession>
<reference evidence="3 4" key="2">
    <citation type="journal article" date="2015" name="Stand. Genomic Sci.">
        <title>Draft genome sequence of Cellulomonas carbonis T26(T) and comparative analysis of six Cellulomonas genomes.</title>
        <authorList>
            <person name="Zhuang W."/>
            <person name="Zhang S."/>
            <person name="Xia X."/>
            <person name="Wang G."/>
        </authorList>
    </citation>
    <scope>NUCLEOTIDE SEQUENCE [LARGE SCALE GENOMIC DNA]</scope>
    <source>
        <strain evidence="3 4">T26</strain>
    </source>
</reference>
<name>A0A0A0BKM4_9CELL</name>
<evidence type="ECO:0000256" key="1">
    <source>
        <dbReference type="SAM" id="MobiDB-lite"/>
    </source>
</evidence>
<sequence length="187" mass="19297">MPRTRADRDVTDGGSPAHRAGDPPPSAGTPGPPSAQAAGVRWPQARDARPQLDGGPPGAIEEGVMPAQPETTRHRPSAAGATRPAERPTTRRGPSPTRTGRQGRNRTRAGAAWVGICVAALLLVALIVFMLQNTGPVEVTFLGMTGTAPLGLTLLIAGVGVGLVALVIGTTRITQLRHRLGAGRTPR</sequence>
<feature type="compositionally biased region" description="Basic and acidic residues" evidence="1">
    <location>
        <begin position="1"/>
        <end position="11"/>
    </location>
</feature>
<evidence type="ECO:0000313" key="4">
    <source>
        <dbReference type="Proteomes" id="UP000029839"/>
    </source>
</evidence>
<organism evidence="3 4">
    <name type="scientific">Cellulomonas carbonis T26</name>
    <dbReference type="NCBI Taxonomy" id="947969"/>
    <lineage>
        <taxon>Bacteria</taxon>
        <taxon>Bacillati</taxon>
        <taxon>Actinomycetota</taxon>
        <taxon>Actinomycetes</taxon>
        <taxon>Micrococcales</taxon>
        <taxon>Cellulomonadaceae</taxon>
        <taxon>Cellulomonas</taxon>
    </lineage>
</organism>
<proteinExistence type="predicted"/>